<dbReference type="PANTHER" id="PTHR30055">
    <property type="entry name" value="HTH-TYPE TRANSCRIPTIONAL REGULATOR RUTR"/>
    <property type="match status" value="1"/>
</dbReference>
<evidence type="ECO:0000313" key="6">
    <source>
        <dbReference type="EMBL" id="AFY93067.1"/>
    </source>
</evidence>
<dbReference type="InterPro" id="IPR009057">
    <property type="entry name" value="Homeodomain-like_sf"/>
</dbReference>
<dbReference type="EMBL" id="CP003600">
    <property type="protein sequence ID" value="AFY93067.1"/>
    <property type="molecule type" value="Genomic_DNA"/>
</dbReference>
<feature type="domain" description="HTH tetR-type" evidence="5">
    <location>
        <begin position="6"/>
        <end position="65"/>
    </location>
</feature>
<dbReference type="SUPFAM" id="SSF46689">
    <property type="entry name" value="Homeodomain-like"/>
    <property type="match status" value="1"/>
</dbReference>
<keyword evidence="7" id="KW-1185">Reference proteome</keyword>
<evidence type="ECO:0000256" key="1">
    <source>
        <dbReference type="ARBA" id="ARBA00023015"/>
    </source>
</evidence>
<evidence type="ECO:0000256" key="4">
    <source>
        <dbReference type="PROSITE-ProRule" id="PRU00335"/>
    </source>
</evidence>
<dbReference type="InterPro" id="IPR050109">
    <property type="entry name" value="HTH-type_TetR-like_transc_reg"/>
</dbReference>
<dbReference type="KEGG" id="cmp:Cha6605_1960"/>
<protein>
    <submittedName>
        <fullName evidence="6">Transcriptional regulator</fullName>
    </submittedName>
</protein>
<reference evidence="6 7" key="1">
    <citation type="submission" date="2012-05" db="EMBL/GenBank/DDBJ databases">
        <title>Finished chromosome of genome of Chamaesiphon sp. PCC 6605.</title>
        <authorList>
            <consortium name="US DOE Joint Genome Institute"/>
            <person name="Gugger M."/>
            <person name="Coursin T."/>
            <person name="Rippka R."/>
            <person name="Tandeau De Marsac N."/>
            <person name="Huntemann M."/>
            <person name="Wei C.-L."/>
            <person name="Han J."/>
            <person name="Detter J.C."/>
            <person name="Han C."/>
            <person name="Tapia R."/>
            <person name="Chen A."/>
            <person name="Kyrpides N."/>
            <person name="Mavromatis K."/>
            <person name="Markowitz V."/>
            <person name="Szeto E."/>
            <person name="Ivanova N."/>
            <person name="Pagani I."/>
            <person name="Pati A."/>
            <person name="Goodwin L."/>
            <person name="Nordberg H.P."/>
            <person name="Cantor M.N."/>
            <person name="Hua S.X."/>
            <person name="Woyke T."/>
            <person name="Kerfeld C.A."/>
        </authorList>
    </citation>
    <scope>NUCLEOTIDE SEQUENCE [LARGE SCALE GENOMIC DNA]</scope>
    <source>
        <strain evidence="7">ATCC 27169 / PCC 6605</strain>
    </source>
</reference>
<dbReference type="eggNOG" id="COG1309">
    <property type="taxonomic scope" value="Bacteria"/>
</dbReference>
<evidence type="ECO:0000313" key="7">
    <source>
        <dbReference type="Proteomes" id="UP000010366"/>
    </source>
</evidence>
<dbReference type="AlphaFoldDB" id="K9UD75"/>
<evidence type="ECO:0000256" key="3">
    <source>
        <dbReference type="ARBA" id="ARBA00023163"/>
    </source>
</evidence>
<dbReference type="PRINTS" id="PR00455">
    <property type="entry name" value="HTHTETR"/>
</dbReference>
<dbReference type="RefSeq" id="WP_015159233.1">
    <property type="nucleotide sequence ID" value="NC_019697.1"/>
</dbReference>
<dbReference type="Pfam" id="PF00440">
    <property type="entry name" value="TetR_N"/>
    <property type="match status" value="1"/>
</dbReference>
<proteinExistence type="predicted"/>
<dbReference type="STRING" id="1173020.Cha6605_1960"/>
<keyword evidence="1" id="KW-0805">Transcription regulation</keyword>
<dbReference type="GO" id="GO:0003700">
    <property type="term" value="F:DNA-binding transcription factor activity"/>
    <property type="evidence" value="ECO:0007669"/>
    <property type="project" value="TreeGrafter"/>
</dbReference>
<feature type="DNA-binding region" description="H-T-H motif" evidence="4">
    <location>
        <begin position="28"/>
        <end position="47"/>
    </location>
</feature>
<dbReference type="OrthoDB" id="9812993at2"/>
<name>K9UD75_CHAP6</name>
<evidence type="ECO:0000259" key="5">
    <source>
        <dbReference type="PROSITE" id="PS50977"/>
    </source>
</evidence>
<sequence length="208" mass="22841">MPRQKTITDDEILAVARTLFLQVGAKASTRTLAKLVGISEAVIFQRFGTKENLFFAAMVPPTAQLETIFAVRIGAERVETNLQSICVQIVAYFREVMPIFLSSIAHPAFDLPTFLQRHTLPAMQISDRLCAYLNAEADLGRIRPGSAETMAAILISHLHHLALSETIGSHHSIDLVGGASLRRQTLRERNDNLAIADAITLLCRGVIP</sequence>
<dbReference type="Proteomes" id="UP000010366">
    <property type="component" value="Chromosome"/>
</dbReference>
<dbReference type="GO" id="GO:0000976">
    <property type="term" value="F:transcription cis-regulatory region binding"/>
    <property type="evidence" value="ECO:0007669"/>
    <property type="project" value="TreeGrafter"/>
</dbReference>
<gene>
    <name evidence="6" type="ORF">Cha6605_1960</name>
</gene>
<dbReference type="PROSITE" id="PS50977">
    <property type="entry name" value="HTH_TETR_2"/>
    <property type="match status" value="1"/>
</dbReference>
<dbReference type="InterPro" id="IPR001647">
    <property type="entry name" value="HTH_TetR"/>
</dbReference>
<organism evidence="6 7">
    <name type="scientific">Chamaesiphon minutus (strain ATCC 27169 / PCC 6605)</name>
    <dbReference type="NCBI Taxonomy" id="1173020"/>
    <lineage>
        <taxon>Bacteria</taxon>
        <taxon>Bacillati</taxon>
        <taxon>Cyanobacteriota</taxon>
        <taxon>Cyanophyceae</taxon>
        <taxon>Gomontiellales</taxon>
        <taxon>Chamaesiphonaceae</taxon>
        <taxon>Chamaesiphon</taxon>
    </lineage>
</organism>
<dbReference type="PANTHER" id="PTHR30055:SF238">
    <property type="entry name" value="MYCOFACTOCIN BIOSYNTHESIS TRANSCRIPTIONAL REGULATOR MFTR-RELATED"/>
    <property type="match status" value="1"/>
</dbReference>
<accession>K9UD75</accession>
<keyword evidence="2 4" id="KW-0238">DNA-binding</keyword>
<evidence type="ECO:0000256" key="2">
    <source>
        <dbReference type="ARBA" id="ARBA00023125"/>
    </source>
</evidence>
<dbReference type="Gene3D" id="1.10.357.10">
    <property type="entry name" value="Tetracycline Repressor, domain 2"/>
    <property type="match status" value="1"/>
</dbReference>
<dbReference type="HOGENOM" id="CLU_069356_37_0_3"/>
<keyword evidence="3" id="KW-0804">Transcription</keyword>